<dbReference type="PROSITE" id="PS50801">
    <property type="entry name" value="STAS"/>
    <property type="match status" value="1"/>
</dbReference>
<comment type="caution">
    <text evidence="5">The sequence shown here is derived from an EMBL/GenBank/DDBJ whole genome shotgun (WGS) entry which is preliminary data.</text>
</comment>
<keyword evidence="6" id="KW-1185">Reference proteome</keyword>
<dbReference type="SUPFAM" id="SSF52091">
    <property type="entry name" value="SpoIIaa-like"/>
    <property type="match status" value="1"/>
</dbReference>
<feature type="compositionally biased region" description="Low complexity" evidence="3">
    <location>
        <begin position="129"/>
        <end position="140"/>
    </location>
</feature>
<dbReference type="Gene3D" id="3.30.750.24">
    <property type="entry name" value="STAS domain"/>
    <property type="match status" value="1"/>
</dbReference>
<dbReference type="EMBL" id="JAMPKK010000027">
    <property type="protein sequence ID" value="MEP0865490.1"/>
    <property type="molecule type" value="Genomic_DNA"/>
</dbReference>
<dbReference type="InterPro" id="IPR002645">
    <property type="entry name" value="STAS_dom"/>
</dbReference>
<accession>A0ABV0JQH0</accession>
<evidence type="ECO:0000313" key="6">
    <source>
        <dbReference type="Proteomes" id="UP001442494"/>
    </source>
</evidence>
<organism evidence="5 6">
    <name type="scientific">Funiculus sociatus GB2-A5</name>
    <dbReference type="NCBI Taxonomy" id="2933946"/>
    <lineage>
        <taxon>Bacteria</taxon>
        <taxon>Bacillati</taxon>
        <taxon>Cyanobacteriota</taxon>
        <taxon>Cyanophyceae</taxon>
        <taxon>Coleofasciculales</taxon>
        <taxon>Coleofasciculaceae</taxon>
        <taxon>Funiculus</taxon>
    </lineage>
</organism>
<feature type="region of interest" description="Disordered" evidence="3">
    <location>
        <begin position="119"/>
        <end position="140"/>
    </location>
</feature>
<dbReference type="Pfam" id="PF01740">
    <property type="entry name" value="STAS"/>
    <property type="match status" value="1"/>
</dbReference>
<proteinExistence type="inferred from homology"/>
<gene>
    <name evidence="5" type="ORF">NDI37_13545</name>
</gene>
<dbReference type="Proteomes" id="UP001442494">
    <property type="component" value="Unassembled WGS sequence"/>
</dbReference>
<evidence type="ECO:0000256" key="2">
    <source>
        <dbReference type="RuleBase" id="RU003749"/>
    </source>
</evidence>
<dbReference type="InterPro" id="IPR003658">
    <property type="entry name" value="Anti-sigma_ant"/>
</dbReference>
<feature type="domain" description="STAS" evidence="4">
    <location>
        <begin position="14"/>
        <end position="111"/>
    </location>
</feature>
<evidence type="ECO:0000313" key="5">
    <source>
        <dbReference type="EMBL" id="MEP0865490.1"/>
    </source>
</evidence>
<evidence type="ECO:0000256" key="3">
    <source>
        <dbReference type="SAM" id="MobiDB-lite"/>
    </source>
</evidence>
<dbReference type="CDD" id="cd07043">
    <property type="entry name" value="STAS_anti-anti-sigma_factors"/>
    <property type="match status" value="1"/>
</dbReference>
<evidence type="ECO:0000259" key="4">
    <source>
        <dbReference type="PROSITE" id="PS50801"/>
    </source>
</evidence>
<evidence type="ECO:0000256" key="1">
    <source>
        <dbReference type="ARBA" id="ARBA00009013"/>
    </source>
</evidence>
<sequence>MSILSKVVQSPDVLDGSKATQFTRDIEILIKQGVKIVLLDLRNVTFMSSSGLMALVSVLRMARASGCKAFIHSSSDEVRIILEMTGLDQVVQILNSSEDFNNLEAKAVSNVQPKLDTLPRSVSSRKLKSAGSQAQAASAR</sequence>
<comment type="similarity">
    <text evidence="1 2">Belongs to the anti-sigma-factor antagonist family.</text>
</comment>
<dbReference type="NCBIfam" id="TIGR00377">
    <property type="entry name" value="ant_ant_sig"/>
    <property type="match status" value="1"/>
</dbReference>
<dbReference type="PANTHER" id="PTHR33495">
    <property type="entry name" value="ANTI-SIGMA FACTOR ANTAGONIST TM_1081-RELATED-RELATED"/>
    <property type="match status" value="1"/>
</dbReference>
<name>A0ABV0JQH0_9CYAN</name>
<dbReference type="InterPro" id="IPR036513">
    <property type="entry name" value="STAS_dom_sf"/>
</dbReference>
<dbReference type="RefSeq" id="WP_190418728.1">
    <property type="nucleotide sequence ID" value="NZ_JAMPKK010000027.1"/>
</dbReference>
<protein>
    <recommendedName>
        <fullName evidence="2">Anti-sigma factor antagonist</fullName>
    </recommendedName>
</protein>
<reference evidence="5 6" key="1">
    <citation type="submission" date="2022-04" db="EMBL/GenBank/DDBJ databases">
        <title>Positive selection, recombination, and allopatry shape intraspecific diversity of widespread and dominant cyanobacteria.</title>
        <authorList>
            <person name="Wei J."/>
            <person name="Shu W."/>
            <person name="Hu C."/>
        </authorList>
    </citation>
    <scope>NUCLEOTIDE SEQUENCE [LARGE SCALE GENOMIC DNA]</scope>
    <source>
        <strain evidence="5 6">GB2-A5</strain>
    </source>
</reference>